<evidence type="ECO:0000256" key="1">
    <source>
        <dbReference type="SAM" id="MobiDB-lite"/>
    </source>
</evidence>
<feature type="region of interest" description="Disordered" evidence="1">
    <location>
        <begin position="29"/>
        <end position="69"/>
    </location>
</feature>
<organism evidence="2">
    <name type="scientific">Arundo donax</name>
    <name type="common">Giant reed</name>
    <name type="synonym">Donax arundinaceus</name>
    <dbReference type="NCBI Taxonomy" id="35708"/>
    <lineage>
        <taxon>Eukaryota</taxon>
        <taxon>Viridiplantae</taxon>
        <taxon>Streptophyta</taxon>
        <taxon>Embryophyta</taxon>
        <taxon>Tracheophyta</taxon>
        <taxon>Spermatophyta</taxon>
        <taxon>Magnoliopsida</taxon>
        <taxon>Liliopsida</taxon>
        <taxon>Poales</taxon>
        <taxon>Poaceae</taxon>
        <taxon>PACMAD clade</taxon>
        <taxon>Arundinoideae</taxon>
        <taxon>Arundineae</taxon>
        <taxon>Arundo</taxon>
    </lineage>
</organism>
<reference evidence="2" key="2">
    <citation type="journal article" date="2015" name="Data Brief">
        <title>Shoot transcriptome of the giant reed, Arundo donax.</title>
        <authorList>
            <person name="Barrero R.A."/>
            <person name="Guerrero F.D."/>
            <person name="Moolhuijzen P."/>
            <person name="Goolsby J.A."/>
            <person name="Tidwell J."/>
            <person name="Bellgard S.E."/>
            <person name="Bellgard M.I."/>
        </authorList>
    </citation>
    <scope>NUCLEOTIDE SEQUENCE</scope>
    <source>
        <tissue evidence="2">Shoot tissue taken approximately 20 cm above the soil surface</tissue>
    </source>
</reference>
<feature type="compositionally biased region" description="Polar residues" evidence="1">
    <location>
        <begin position="60"/>
        <end position="69"/>
    </location>
</feature>
<dbReference type="AlphaFoldDB" id="A0A0A9CX77"/>
<dbReference type="EMBL" id="GBRH01221818">
    <property type="protein sequence ID" value="JAD76077.1"/>
    <property type="molecule type" value="Transcribed_RNA"/>
</dbReference>
<name>A0A0A9CX77_ARUDO</name>
<accession>A0A0A9CX77</accession>
<protein>
    <submittedName>
        <fullName evidence="2">Uncharacterized protein</fullName>
    </submittedName>
</protein>
<sequence>MAAMNAPLDEHKILKLHSSSFLSSISLEQAKTSSHTTKRSLRQNSRPNKTRSQRSAKYCGSTSSSMKWL</sequence>
<evidence type="ECO:0000313" key="2">
    <source>
        <dbReference type="EMBL" id="JAD76077.1"/>
    </source>
</evidence>
<reference evidence="2" key="1">
    <citation type="submission" date="2014-09" db="EMBL/GenBank/DDBJ databases">
        <authorList>
            <person name="Magalhaes I.L.F."/>
            <person name="Oliveira U."/>
            <person name="Santos F.R."/>
            <person name="Vidigal T.H.D.A."/>
            <person name="Brescovit A.D."/>
            <person name="Santos A.J."/>
        </authorList>
    </citation>
    <scope>NUCLEOTIDE SEQUENCE</scope>
    <source>
        <tissue evidence="2">Shoot tissue taken approximately 20 cm above the soil surface</tissue>
    </source>
</reference>
<proteinExistence type="predicted"/>